<evidence type="ECO:0000256" key="3">
    <source>
        <dbReference type="SAM" id="SignalP"/>
    </source>
</evidence>
<dbReference type="AlphaFoldDB" id="A0A8H6FVV0"/>
<evidence type="ECO:0000256" key="2">
    <source>
        <dbReference type="SAM" id="Phobius"/>
    </source>
</evidence>
<name>A0A8H6FVV0_9LECA</name>
<keyword evidence="3" id="KW-0732">Signal</keyword>
<feature type="region of interest" description="Disordered" evidence="1">
    <location>
        <begin position="148"/>
        <end position="173"/>
    </location>
</feature>
<feature type="chain" id="PRO_5036266522" evidence="3">
    <location>
        <begin position="18"/>
        <end position="334"/>
    </location>
</feature>
<feature type="transmembrane region" description="Helical" evidence="2">
    <location>
        <begin position="310"/>
        <end position="333"/>
    </location>
</feature>
<keyword evidence="2" id="KW-0812">Transmembrane</keyword>
<keyword evidence="2" id="KW-1133">Transmembrane helix</keyword>
<dbReference type="EMBL" id="JACCJC010000052">
    <property type="protein sequence ID" value="KAF6232050.1"/>
    <property type="molecule type" value="Genomic_DNA"/>
</dbReference>
<comment type="caution">
    <text evidence="5">The sequence shown here is derived from an EMBL/GenBank/DDBJ whole genome shotgun (WGS) entry which is preliminary data.</text>
</comment>
<feature type="signal peptide" evidence="3">
    <location>
        <begin position="1"/>
        <end position="17"/>
    </location>
</feature>
<accession>A0A8H6FVV0</accession>
<feature type="region of interest" description="Disordered" evidence="1">
    <location>
        <begin position="194"/>
        <end position="277"/>
    </location>
</feature>
<keyword evidence="6" id="KW-1185">Reference proteome</keyword>
<protein>
    <submittedName>
        <fullName evidence="5">Uncharacterized protein</fullName>
    </submittedName>
</protein>
<dbReference type="Proteomes" id="UP000578531">
    <property type="component" value="Unassembled WGS sequence"/>
</dbReference>
<reference evidence="5" key="2">
    <citation type="submission" date="2020-05" db="EMBL/GenBank/DDBJ databases">
        <authorList>
            <person name="Mckenzie S.K."/>
            <person name="Walston R.F."/>
            <person name="Allen J.L."/>
        </authorList>
    </citation>
    <scope>NUCLEOTIDE SEQUENCE</scope>
    <source>
        <strain evidence="5">WasteWater2</strain>
    </source>
</reference>
<reference evidence="5 6" key="1">
    <citation type="journal article" date="2020" name="Genomics">
        <title>Complete, high-quality genomes from long-read metagenomic sequencing of two wolf lichen thalli reveals enigmatic genome architecture.</title>
        <authorList>
            <person name="McKenzie S.K."/>
            <person name="Walston R.F."/>
            <person name="Allen J.L."/>
        </authorList>
    </citation>
    <scope>NUCLEOTIDE SEQUENCE [LARGE SCALE GENOMIC DNA]</scope>
    <source>
        <strain evidence="5">WasteWater2</strain>
    </source>
</reference>
<dbReference type="OrthoDB" id="5101370at2759"/>
<evidence type="ECO:0000313" key="4">
    <source>
        <dbReference type="EMBL" id="KAF6232050.1"/>
    </source>
</evidence>
<dbReference type="GeneID" id="59287561"/>
<gene>
    <name evidence="5" type="ORF">HO173_005900</name>
    <name evidence="4" type="ORF">HO173_009887</name>
</gene>
<dbReference type="RefSeq" id="XP_037165072.1">
    <property type="nucleotide sequence ID" value="XM_037307812.1"/>
</dbReference>
<proteinExistence type="predicted"/>
<evidence type="ECO:0000256" key="1">
    <source>
        <dbReference type="SAM" id="MobiDB-lite"/>
    </source>
</evidence>
<organism evidence="5 6">
    <name type="scientific">Letharia columbiana</name>
    <dbReference type="NCBI Taxonomy" id="112416"/>
    <lineage>
        <taxon>Eukaryota</taxon>
        <taxon>Fungi</taxon>
        <taxon>Dikarya</taxon>
        <taxon>Ascomycota</taxon>
        <taxon>Pezizomycotina</taxon>
        <taxon>Lecanoromycetes</taxon>
        <taxon>OSLEUM clade</taxon>
        <taxon>Lecanoromycetidae</taxon>
        <taxon>Lecanorales</taxon>
        <taxon>Lecanorineae</taxon>
        <taxon>Parmeliaceae</taxon>
        <taxon>Letharia</taxon>
    </lineage>
</organism>
<evidence type="ECO:0000313" key="6">
    <source>
        <dbReference type="Proteomes" id="UP000578531"/>
    </source>
</evidence>
<sequence>MKQTAIAAAFLAAGATAQNSTSTRTEYYNTCSISSGGIVTAAVTETYCPPCEAAGMTTFAGGSLTTYTTKFLQVCPTGLAEATYTVTEPCPSTGLARGSGYVPQGFTVTTVPCSVCEAGKSQYAQTTPGPALASALAAPAPAPTVPTALAKPGSAAPPAAAGAPAAGAPAAPAAAGAASPANAENAAVAPGAAAPAESGAASPAESGAASPAESGAASPAENGAAAPAESGAAAPAESGAASPAESGAASPAENGAASPAENGAAAPAGSSAGAPASYPLPSQAGQVALASGAPASNGNSTVPFKGAASLVSAIEISSFITVLVTLITGFAFVL</sequence>
<keyword evidence="2" id="KW-0472">Membrane</keyword>
<dbReference type="EMBL" id="JACCJC010000022">
    <property type="protein sequence ID" value="KAF6235705.1"/>
    <property type="molecule type" value="Genomic_DNA"/>
</dbReference>
<evidence type="ECO:0000313" key="5">
    <source>
        <dbReference type="EMBL" id="KAF6235705.1"/>
    </source>
</evidence>